<sequence length="335" mass="36943">MKARTLLVLALVAAVAGWRLDPRALLASYLAAWWFITGALLGGLANVWLHQLTGGAWGETIRGPLLRAARWLPLACILFLPVLLGAPLLYPWQHAVQEGAFRQMWLSPVFFTIRSVGYLLLWTLLAIVETRARTRSPLRAALCLVAYGFSVSLAAVDWIMSLQPEWYSSVFGWLAGTGQMLTGLALAVLLIDRGAARKRLPDLGNLLMMYVLTWAYLAYVQFLIIWAADLPHEIAWYLRRGAPGWQAVAWVLVVGHFAVPLCILLSRHAKTAPALMGVLAGALLAAHLLDCWWLVLPSVEHLTRHWLWLAPLVAAGFGLAAWVALERTGKEGAHA</sequence>
<dbReference type="EMBL" id="JASNRB020000002">
    <property type="protein sequence ID" value="MFJ1466915.1"/>
    <property type="molecule type" value="Genomic_DNA"/>
</dbReference>
<accession>A0ACC7M4E7</accession>
<gene>
    <name evidence="1" type="ORF">QPK29_004265</name>
</gene>
<proteinExistence type="predicted"/>
<comment type="caution">
    <text evidence="1">The sequence shown here is derived from an EMBL/GenBank/DDBJ whole genome shotgun (WGS) entry which is preliminary data.</text>
</comment>
<keyword evidence="2" id="KW-1185">Reference proteome</keyword>
<organism evidence="1 2">
    <name type="scientific">Massilia orientalis</name>
    <dbReference type="NCBI Taxonomy" id="3050128"/>
    <lineage>
        <taxon>Bacteria</taxon>
        <taxon>Pseudomonadati</taxon>
        <taxon>Pseudomonadota</taxon>
        <taxon>Betaproteobacteria</taxon>
        <taxon>Burkholderiales</taxon>
        <taxon>Oxalobacteraceae</taxon>
        <taxon>Telluria group</taxon>
        <taxon>Massilia</taxon>
    </lineage>
</organism>
<dbReference type="Proteomes" id="UP001168096">
    <property type="component" value="Unassembled WGS sequence"/>
</dbReference>
<evidence type="ECO:0000313" key="1">
    <source>
        <dbReference type="EMBL" id="MFJ1466915.1"/>
    </source>
</evidence>
<reference evidence="1" key="1">
    <citation type="submission" date="2024-11" db="EMBL/GenBank/DDBJ databases">
        <title>Description of Massilia orientalis sp. nov., isolated from rhizosphere soil of Ageratina adenophora.</title>
        <authorList>
            <person name="Wang Y."/>
        </authorList>
    </citation>
    <scope>NUCLEOTIDE SEQUENCE</scope>
    <source>
        <strain evidence="1">YIM B02787</strain>
    </source>
</reference>
<protein>
    <submittedName>
        <fullName evidence="1">Uncharacterized protein</fullName>
    </submittedName>
</protein>
<name>A0ACC7M4E7_9BURK</name>
<evidence type="ECO:0000313" key="2">
    <source>
        <dbReference type="Proteomes" id="UP001168096"/>
    </source>
</evidence>